<dbReference type="Gene3D" id="3.40.390.10">
    <property type="entry name" value="Collagenase (Catalytic Domain)"/>
    <property type="match status" value="1"/>
</dbReference>
<evidence type="ECO:0000313" key="3">
    <source>
        <dbReference type="Proteomes" id="UP000635885"/>
    </source>
</evidence>
<dbReference type="EMBL" id="BMFD01000001">
    <property type="protein sequence ID" value="GGC26080.1"/>
    <property type="molecule type" value="Genomic_DNA"/>
</dbReference>
<dbReference type="Proteomes" id="UP000635885">
    <property type="component" value="Unassembled WGS sequence"/>
</dbReference>
<evidence type="ECO:0000259" key="1">
    <source>
        <dbReference type="Pfam" id="PF18885"/>
    </source>
</evidence>
<reference evidence="3" key="1">
    <citation type="journal article" date="2019" name="Int. J. Syst. Evol. Microbiol.">
        <title>The Global Catalogue of Microorganisms (GCM) 10K type strain sequencing project: providing services to taxonomists for standard genome sequencing and annotation.</title>
        <authorList>
            <consortium name="The Broad Institute Genomics Platform"/>
            <consortium name="The Broad Institute Genome Sequencing Center for Infectious Disease"/>
            <person name="Wu L."/>
            <person name="Ma J."/>
        </authorList>
    </citation>
    <scope>NUCLEOTIDE SEQUENCE [LARGE SCALE GENOMIC DNA]</scope>
    <source>
        <strain evidence="3">CGMCC 1.12479</strain>
    </source>
</reference>
<dbReference type="Pfam" id="PF18885">
    <property type="entry name" value="DUF5648"/>
    <property type="match status" value="2"/>
</dbReference>
<sequence length="264" mass="29720">MGVLNDPSLGSLIANAKWPEDGNPGHTIKINLSFTLLNDQRTYIMAHEIGHTLGFRHTDWDQNGESISKFVPNSNSTSDGANLVPGTWSDDPLSIMNSASYNSFYPSWQDFSYTDYLAIRTTYPLSLSEKPLYTYQTVSTGGGNYTTDFSVYEYSNNGMIYKGWGGYIYDTQVSGSIPIYKYYSPLSTWYVISTDPGIHINFPGWEFVEILGYAFSSSGPNRIPIYEFYNPSKGFYHSSNFNEDQALGTGWVNNGIKFYTMELL</sequence>
<proteinExistence type="predicted"/>
<feature type="domain" description="DUF5648" evidence="1">
    <location>
        <begin position="126"/>
        <end position="188"/>
    </location>
</feature>
<organism evidence="2 3">
    <name type="scientific">Belliella aquatica</name>
    <dbReference type="NCBI Taxonomy" id="1323734"/>
    <lineage>
        <taxon>Bacteria</taxon>
        <taxon>Pseudomonadati</taxon>
        <taxon>Bacteroidota</taxon>
        <taxon>Cytophagia</taxon>
        <taxon>Cytophagales</taxon>
        <taxon>Cyclobacteriaceae</taxon>
        <taxon>Belliella</taxon>
    </lineage>
</organism>
<accession>A0ABQ1LQJ3</accession>
<dbReference type="RefSeq" id="WP_188438615.1">
    <property type="nucleotide sequence ID" value="NZ_BMFD01000001.1"/>
</dbReference>
<keyword evidence="3" id="KW-1185">Reference proteome</keyword>
<comment type="caution">
    <text evidence="2">The sequence shown here is derived from an EMBL/GenBank/DDBJ whole genome shotgun (WGS) entry which is preliminary data.</text>
</comment>
<dbReference type="InterPro" id="IPR043708">
    <property type="entry name" value="DUF5648"/>
</dbReference>
<gene>
    <name evidence="2" type="ORF">GCM10010993_01470</name>
</gene>
<dbReference type="InterPro" id="IPR024653">
    <property type="entry name" value="Peptidase_M10/M27/M57"/>
</dbReference>
<name>A0ABQ1LQJ3_9BACT</name>
<dbReference type="Pfam" id="PF12388">
    <property type="entry name" value="Peptidase_M57"/>
    <property type="match status" value="1"/>
</dbReference>
<dbReference type="InterPro" id="IPR024079">
    <property type="entry name" value="MetalloPept_cat_dom_sf"/>
</dbReference>
<protein>
    <recommendedName>
        <fullName evidence="1">DUF5648 domain-containing protein</fullName>
    </recommendedName>
</protein>
<evidence type="ECO:0000313" key="2">
    <source>
        <dbReference type="EMBL" id="GGC26080.1"/>
    </source>
</evidence>
<feature type="domain" description="DUF5648" evidence="1">
    <location>
        <begin position="203"/>
        <end position="260"/>
    </location>
</feature>
<dbReference type="SUPFAM" id="SSF55486">
    <property type="entry name" value="Metalloproteases ('zincins'), catalytic domain"/>
    <property type="match status" value="2"/>
</dbReference>